<feature type="compositionally biased region" description="Basic residues" evidence="2">
    <location>
        <begin position="190"/>
        <end position="203"/>
    </location>
</feature>
<protein>
    <submittedName>
        <fullName evidence="4">DUF155-domain-containing protein</fullName>
    </submittedName>
</protein>
<organism evidence="4 5">
    <name type="scientific">Coprinellus micaceus</name>
    <name type="common">Glistening ink-cap mushroom</name>
    <name type="synonym">Coprinus micaceus</name>
    <dbReference type="NCBI Taxonomy" id="71717"/>
    <lineage>
        <taxon>Eukaryota</taxon>
        <taxon>Fungi</taxon>
        <taxon>Dikarya</taxon>
        <taxon>Basidiomycota</taxon>
        <taxon>Agaricomycotina</taxon>
        <taxon>Agaricomycetes</taxon>
        <taxon>Agaricomycetidae</taxon>
        <taxon>Agaricales</taxon>
        <taxon>Agaricineae</taxon>
        <taxon>Psathyrellaceae</taxon>
        <taxon>Coprinellus</taxon>
    </lineage>
</organism>
<dbReference type="InterPro" id="IPR051624">
    <property type="entry name" value="RMD1/Sad1-interacting"/>
</dbReference>
<feature type="region of interest" description="Disordered" evidence="2">
    <location>
        <begin position="1"/>
        <end position="94"/>
    </location>
</feature>
<evidence type="ECO:0000256" key="1">
    <source>
        <dbReference type="ARBA" id="ARBA00008306"/>
    </source>
</evidence>
<feature type="domain" description="DUF155" evidence="3">
    <location>
        <begin position="601"/>
        <end position="777"/>
    </location>
</feature>
<comment type="caution">
    <text evidence="4">The sequence shown here is derived from an EMBL/GenBank/DDBJ whole genome shotgun (WGS) entry which is preliminary data.</text>
</comment>
<keyword evidence="5" id="KW-1185">Reference proteome</keyword>
<evidence type="ECO:0000259" key="3">
    <source>
        <dbReference type="Pfam" id="PF02582"/>
    </source>
</evidence>
<evidence type="ECO:0000313" key="4">
    <source>
        <dbReference type="EMBL" id="TEB19153.1"/>
    </source>
</evidence>
<feature type="region of interest" description="Disordered" evidence="2">
    <location>
        <begin position="171"/>
        <end position="227"/>
    </location>
</feature>
<dbReference type="PANTHER" id="PTHR16255:SF4">
    <property type="entry name" value="SPORULATION PROTEIN RMD8"/>
    <property type="match status" value="1"/>
</dbReference>
<dbReference type="InterPro" id="IPR003734">
    <property type="entry name" value="DUF155"/>
</dbReference>
<name>A0A4Y7SDY4_COPMI</name>
<feature type="compositionally biased region" description="Basic and acidic residues" evidence="2">
    <location>
        <begin position="84"/>
        <end position="93"/>
    </location>
</feature>
<dbReference type="PANTHER" id="PTHR16255">
    <property type="entry name" value="REQUIRED FOR MEIOTIC NUCLEAR DIVISION PROTEIN 1 HOMOLOG"/>
    <property type="match status" value="1"/>
</dbReference>
<gene>
    <name evidence="4" type="ORF">FA13DRAFT_1719120</name>
</gene>
<proteinExistence type="inferred from homology"/>
<sequence>MSSSNINPIRGRRRDSGPQLQVPRRSSASRTSSGISRLAAATSGSSAAPSARTMTLSSSAPEHGDEAPLLAHRKRQKTYGTLEESSKKPRTEAASRLIRAASTSTPLPTTSSHTRSFLVPAGAAASGGKALNTMASLPKHQRTTKTSQKLVVLPSAPQTKPLAKQLVLLDEEQETSDDATHPHGMLPPKRPQKRTSAKGRIPRSRVQEPESEETQEDPSHPSKMRIRDYKSLAERMTKEERKKEGYKRITAIWLGFLKREHNVLPRVFDEAMYAMYHLPLLPGYGPQTNVRSSAPPAPPIPTEGSGAAFTKSILTRLEEAEEDGYQGAYFPSEQDLINLEERTDSAALAGDVNRHSDPDSRLPGLVQAGTVDEVREYDGYVTSSSLPRQAENGRVEEGTGDEFTYEYNPYPSESSSPTSTVHKPAHYEQSDLLSAAGPYYTDSGVETDDPGAQTDPGIYGRSSSPIPLTAKAKGDGLSPSDGDMTASIMTAVPIPITRDLVGEGVTDDEAERPRFIRAATLPVVEGIAVSAEEPSPLVQDELYGEDQSTRSAYERQMGYDREKESHAEKERERLVRIAYEEALEREREREREQQLDNVGEVVFFDYGVVVFFGLAEPHERDILEDIEEAGIVRRLIPEDEWEIEECHFAHDPKISYPRIYNDFFTLKSRSHLLKLSIAHALAQSTLLARYETIAQRTLSSPLTLAIPRQMASTGALQLRRHEALKLTGRLFKLRRDVNLVSNVLDVPELFWSEASLEDLYDAVRDYMEIGPRVESLNEKLGVASDFRDGTDNVDYHLVALRLLTNVAWVLTFIPGLSLSPSSSNW</sequence>
<reference evidence="4 5" key="1">
    <citation type="journal article" date="2019" name="Nat. Ecol. Evol.">
        <title>Megaphylogeny resolves global patterns of mushroom evolution.</title>
        <authorList>
            <person name="Varga T."/>
            <person name="Krizsan K."/>
            <person name="Foldi C."/>
            <person name="Dima B."/>
            <person name="Sanchez-Garcia M."/>
            <person name="Sanchez-Ramirez S."/>
            <person name="Szollosi G.J."/>
            <person name="Szarkandi J.G."/>
            <person name="Papp V."/>
            <person name="Albert L."/>
            <person name="Andreopoulos W."/>
            <person name="Angelini C."/>
            <person name="Antonin V."/>
            <person name="Barry K.W."/>
            <person name="Bougher N.L."/>
            <person name="Buchanan P."/>
            <person name="Buyck B."/>
            <person name="Bense V."/>
            <person name="Catcheside P."/>
            <person name="Chovatia M."/>
            <person name="Cooper J."/>
            <person name="Damon W."/>
            <person name="Desjardin D."/>
            <person name="Finy P."/>
            <person name="Geml J."/>
            <person name="Haridas S."/>
            <person name="Hughes K."/>
            <person name="Justo A."/>
            <person name="Karasinski D."/>
            <person name="Kautmanova I."/>
            <person name="Kiss B."/>
            <person name="Kocsube S."/>
            <person name="Kotiranta H."/>
            <person name="LaButti K.M."/>
            <person name="Lechner B.E."/>
            <person name="Liimatainen K."/>
            <person name="Lipzen A."/>
            <person name="Lukacs Z."/>
            <person name="Mihaltcheva S."/>
            <person name="Morgado L.N."/>
            <person name="Niskanen T."/>
            <person name="Noordeloos M.E."/>
            <person name="Ohm R.A."/>
            <person name="Ortiz-Santana B."/>
            <person name="Ovrebo C."/>
            <person name="Racz N."/>
            <person name="Riley R."/>
            <person name="Savchenko A."/>
            <person name="Shiryaev A."/>
            <person name="Soop K."/>
            <person name="Spirin V."/>
            <person name="Szebenyi C."/>
            <person name="Tomsovsky M."/>
            <person name="Tulloss R.E."/>
            <person name="Uehling J."/>
            <person name="Grigoriev I.V."/>
            <person name="Vagvolgyi C."/>
            <person name="Papp T."/>
            <person name="Martin F.M."/>
            <person name="Miettinen O."/>
            <person name="Hibbett D.S."/>
            <person name="Nagy L.G."/>
        </authorList>
    </citation>
    <scope>NUCLEOTIDE SEQUENCE [LARGE SCALE GENOMIC DNA]</scope>
    <source>
        <strain evidence="4 5">FP101781</strain>
    </source>
</reference>
<dbReference type="AlphaFoldDB" id="A0A4Y7SDY4"/>
<dbReference type="OrthoDB" id="18302at2759"/>
<comment type="similarity">
    <text evidence="1">Belongs to the RMD1/sif2 family.</text>
</comment>
<evidence type="ECO:0000256" key="2">
    <source>
        <dbReference type="SAM" id="MobiDB-lite"/>
    </source>
</evidence>
<dbReference type="Pfam" id="PF02582">
    <property type="entry name" value="DUF155"/>
    <property type="match status" value="1"/>
</dbReference>
<dbReference type="Proteomes" id="UP000298030">
    <property type="component" value="Unassembled WGS sequence"/>
</dbReference>
<feature type="region of interest" description="Disordered" evidence="2">
    <location>
        <begin position="458"/>
        <end position="480"/>
    </location>
</feature>
<dbReference type="EMBL" id="QPFP01000206">
    <property type="protein sequence ID" value="TEB19153.1"/>
    <property type="molecule type" value="Genomic_DNA"/>
</dbReference>
<feature type="compositionally biased region" description="Low complexity" evidence="2">
    <location>
        <begin position="24"/>
        <end position="51"/>
    </location>
</feature>
<dbReference type="GO" id="GO:0005739">
    <property type="term" value="C:mitochondrion"/>
    <property type="evidence" value="ECO:0007669"/>
    <property type="project" value="UniProtKB-ARBA"/>
</dbReference>
<accession>A0A4Y7SDY4</accession>
<feature type="compositionally biased region" description="Basic and acidic residues" evidence="2">
    <location>
        <begin position="217"/>
        <end position="227"/>
    </location>
</feature>
<evidence type="ECO:0000313" key="5">
    <source>
        <dbReference type="Proteomes" id="UP000298030"/>
    </source>
</evidence>